<dbReference type="STRING" id="67003.A0A1X0P1L3"/>
<evidence type="ECO:0000256" key="2">
    <source>
        <dbReference type="PROSITE-ProRule" id="PRU00176"/>
    </source>
</evidence>
<dbReference type="InterPro" id="IPR012677">
    <property type="entry name" value="Nucleotide-bd_a/b_plait_sf"/>
</dbReference>
<dbReference type="PANTHER" id="PTHR23236">
    <property type="entry name" value="EUKARYOTIC TRANSLATION INITIATION FACTOR 4B/4H"/>
    <property type="match status" value="1"/>
</dbReference>
<feature type="region of interest" description="Disordered" evidence="3">
    <location>
        <begin position="1"/>
        <end position="64"/>
    </location>
</feature>
<dbReference type="PROSITE" id="PS50102">
    <property type="entry name" value="RRM"/>
    <property type="match status" value="1"/>
</dbReference>
<evidence type="ECO:0000313" key="5">
    <source>
        <dbReference type="EMBL" id="ORC90812.1"/>
    </source>
</evidence>
<dbReference type="RefSeq" id="XP_028884878.1">
    <property type="nucleotide sequence ID" value="XM_029023682.1"/>
</dbReference>
<dbReference type="Proteomes" id="UP000192257">
    <property type="component" value="Unassembled WGS sequence"/>
</dbReference>
<feature type="compositionally biased region" description="Basic and acidic residues" evidence="3">
    <location>
        <begin position="31"/>
        <end position="41"/>
    </location>
</feature>
<dbReference type="AlphaFoldDB" id="A0A1X0P1L3"/>
<reference evidence="5 6" key="1">
    <citation type="submission" date="2017-03" db="EMBL/GenBank/DDBJ databases">
        <title>An alternative strategy for trypanosome survival in the mammalian bloodstream revealed through genome and transcriptome analysis of the ubiquitous bovine parasite Trypanosoma (Megatrypanum) theileri.</title>
        <authorList>
            <person name="Kelly S."/>
            <person name="Ivens A."/>
            <person name="Mott A."/>
            <person name="O'Neill E."/>
            <person name="Emms D."/>
            <person name="Macleod O."/>
            <person name="Voorheis P."/>
            <person name="Matthews J."/>
            <person name="Matthews K."/>
            <person name="Carrington M."/>
        </authorList>
    </citation>
    <scope>NUCLEOTIDE SEQUENCE [LARGE SCALE GENOMIC DNA]</scope>
    <source>
        <strain evidence="5">Edinburgh</strain>
    </source>
</reference>
<dbReference type="SMART" id="SM00360">
    <property type="entry name" value="RRM"/>
    <property type="match status" value="1"/>
</dbReference>
<evidence type="ECO:0000259" key="4">
    <source>
        <dbReference type="PROSITE" id="PS50102"/>
    </source>
</evidence>
<accession>A0A1X0P1L3</accession>
<dbReference type="PANTHER" id="PTHR23236:SF92">
    <property type="entry name" value="POLYADENYLATE-BINDING PROTEIN 1"/>
    <property type="match status" value="1"/>
</dbReference>
<dbReference type="GeneID" id="39983462"/>
<dbReference type="Gene3D" id="3.30.70.330">
    <property type="match status" value="1"/>
</dbReference>
<comment type="caution">
    <text evidence="5">The sequence shown here is derived from an EMBL/GenBank/DDBJ whole genome shotgun (WGS) entry which is preliminary data.</text>
</comment>
<dbReference type="VEuPathDB" id="TriTrypDB:TM35_000072360"/>
<evidence type="ECO:0000313" key="6">
    <source>
        <dbReference type="Proteomes" id="UP000192257"/>
    </source>
</evidence>
<protein>
    <submittedName>
        <fullName evidence="5">Putative RNA-binding protein RBP14</fullName>
    </submittedName>
</protein>
<proteinExistence type="predicted"/>
<dbReference type="Pfam" id="PF00076">
    <property type="entry name" value="RRM_1"/>
    <property type="match status" value="1"/>
</dbReference>
<keyword evidence="1 2" id="KW-0694">RNA-binding</keyword>
<dbReference type="GO" id="GO:0008143">
    <property type="term" value="F:poly(A) binding"/>
    <property type="evidence" value="ECO:0007669"/>
    <property type="project" value="TreeGrafter"/>
</dbReference>
<evidence type="ECO:0000256" key="3">
    <source>
        <dbReference type="SAM" id="MobiDB-lite"/>
    </source>
</evidence>
<evidence type="ECO:0000256" key="1">
    <source>
        <dbReference type="ARBA" id="ARBA00022884"/>
    </source>
</evidence>
<name>A0A1X0P1L3_9TRYP</name>
<dbReference type="SUPFAM" id="SSF54928">
    <property type="entry name" value="RNA-binding domain, RBD"/>
    <property type="match status" value="1"/>
</dbReference>
<feature type="compositionally biased region" description="Acidic residues" evidence="3">
    <location>
        <begin position="9"/>
        <end position="23"/>
    </location>
</feature>
<feature type="region of interest" description="Disordered" evidence="3">
    <location>
        <begin position="191"/>
        <end position="211"/>
    </location>
</feature>
<dbReference type="OrthoDB" id="4726at2759"/>
<feature type="domain" description="RRM" evidence="4">
    <location>
        <begin position="64"/>
        <end position="141"/>
    </location>
</feature>
<dbReference type="InterPro" id="IPR000504">
    <property type="entry name" value="RRM_dom"/>
</dbReference>
<gene>
    <name evidence="5" type="ORF">TM35_000072360</name>
</gene>
<organism evidence="5 6">
    <name type="scientific">Trypanosoma theileri</name>
    <dbReference type="NCBI Taxonomy" id="67003"/>
    <lineage>
        <taxon>Eukaryota</taxon>
        <taxon>Discoba</taxon>
        <taxon>Euglenozoa</taxon>
        <taxon>Kinetoplastea</taxon>
        <taxon>Metakinetoplastina</taxon>
        <taxon>Trypanosomatida</taxon>
        <taxon>Trypanosomatidae</taxon>
        <taxon>Trypanosoma</taxon>
    </lineage>
</organism>
<feature type="compositionally biased region" description="Basic residues" evidence="3">
    <location>
        <begin position="200"/>
        <end position="211"/>
    </location>
</feature>
<dbReference type="InterPro" id="IPR035979">
    <property type="entry name" value="RBD_domain_sf"/>
</dbReference>
<sequence>MSSNPPGEDNVEFNTEMDPEAELQEMQRQVNDLKEDIRLKSLQENAAQEEGHRKSAGAPPAKNTSIFVSGLDARTTEGDLRVFFAACGTIKRLTMLRDKFTGQLKGNAYIEFDTAEQAAAAIVKNGQPLHGKPLTVAVKRDNIPAFQRGRGAGAFPRGGFRGGGGPAAMQQQMAMAATMMAASMMGGGAPFNPFGAPPRGRGRGRGRGAPH</sequence>
<keyword evidence="6" id="KW-1185">Reference proteome</keyword>
<dbReference type="EMBL" id="NBCO01000007">
    <property type="protein sequence ID" value="ORC90812.1"/>
    <property type="molecule type" value="Genomic_DNA"/>
</dbReference>